<dbReference type="Proteomes" id="UP000777482">
    <property type="component" value="Unassembled WGS sequence"/>
</dbReference>
<feature type="compositionally biased region" description="Low complexity" evidence="1">
    <location>
        <begin position="62"/>
        <end position="78"/>
    </location>
</feature>
<organism evidence="2 3">
    <name type="scientific">Rhodotorula mucilaginosa</name>
    <name type="common">Yeast</name>
    <name type="synonym">Rhodotorula rubra</name>
    <dbReference type="NCBI Taxonomy" id="5537"/>
    <lineage>
        <taxon>Eukaryota</taxon>
        <taxon>Fungi</taxon>
        <taxon>Dikarya</taxon>
        <taxon>Basidiomycota</taxon>
        <taxon>Pucciniomycotina</taxon>
        <taxon>Microbotryomycetes</taxon>
        <taxon>Sporidiobolales</taxon>
        <taxon>Sporidiobolaceae</taxon>
        <taxon>Rhodotorula</taxon>
    </lineage>
</organism>
<evidence type="ECO:0000313" key="3">
    <source>
        <dbReference type="Proteomes" id="UP000777482"/>
    </source>
</evidence>
<dbReference type="OrthoDB" id="303614at2759"/>
<feature type="region of interest" description="Disordered" evidence="1">
    <location>
        <begin position="1"/>
        <end position="301"/>
    </location>
</feature>
<feature type="compositionally biased region" description="Polar residues" evidence="1">
    <location>
        <begin position="110"/>
        <end position="122"/>
    </location>
</feature>
<name>A0A9P6W803_RHOMI</name>
<feature type="region of interest" description="Disordered" evidence="1">
    <location>
        <begin position="372"/>
        <end position="397"/>
    </location>
</feature>
<keyword evidence="3" id="KW-1185">Reference proteome</keyword>
<accession>A0A9P6W803</accession>
<feature type="compositionally biased region" description="Low complexity" evidence="1">
    <location>
        <begin position="1"/>
        <end position="45"/>
    </location>
</feature>
<comment type="caution">
    <text evidence="2">The sequence shown here is derived from an EMBL/GenBank/DDBJ whole genome shotgun (WGS) entry which is preliminary data.</text>
</comment>
<dbReference type="AlphaFoldDB" id="A0A9P6W803"/>
<dbReference type="EMBL" id="PUHQ01000002">
    <property type="protein sequence ID" value="KAG0667201.1"/>
    <property type="molecule type" value="Genomic_DNA"/>
</dbReference>
<proteinExistence type="predicted"/>
<protein>
    <submittedName>
        <fullName evidence="2">Uncharacterized protein</fullName>
    </submittedName>
</protein>
<feature type="compositionally biased region" description="Pro residues" evidence="1">
    <location>
        <begin position="79"/>
        <end position="89"/>
    </location>
</feature>
<feature type="compositionally biased region" description="Polar residues" evidence="1">
    <location>
        <begin position="191"/>
        <end position="200"/>
    </location>
</feature>
<reference evidence="2 3" key="1">
    <citation type="submission" date="2020-11" db="EMBL/GenBank/DDBJ databases">
        <title>Kefir isolates.</title>
        <authorList>
            <person name="Marcisauskas S."/>
            <person name="Kim Y."/>
            <person name="Blasche S."/>
        </authorList>
    </citation>
    <scope>NUCLEOTIDE SEQUENCE [LARGE SCALE GENOMIC DNA]</scope>
    <source>
        <strain evidence="2 3">KR</strain>
    </source>
</reference>
<feature type="compositionally biased region" description="Low complexity" evidence="1">
    <location>
        <begin position="230"/>
        <end position="245"/>
    </location>
</feature>
<dbReference type="PANTHER" id="PTHR43102:SF2">
    <property type="entry name" value="GAF DOMAIN-CONTAINING PROTEIN"/>
    <property type="match status" value="1"/>
</dbReference>
<evidence type="ECO:0000256" key="1">
    <source>
        <dbReference type="SAM" id="MobiDB-lite"/>
    </source>
</evidence>
<feature type="compositionally biased region" description="Basic and acidic residues" evidence="1">
    <location>
        <begin position="274"/>
        <end position="296"/>
    </location>
</feature>
<sequence>MHATSSTSSHEAASRAIGSDSAASDRASSSSANASTTNSSTAVGSPAVAGNGRPGPVRPPESESSSRGAVGAAAAAVPGPRPQTVPPAVPEQASQATTTSDIFPARHVASPSSGADASTSDHSSARPLFSSLGAEPRSARISSEPPIPADIHVMLMTTPPPPPTRQQLQQREMSALRGGLYSATAAGGRSANWSSSTTRQPEPAREDESVSKLASRMKAFRFLGGGSGGSEKSTQSSSRSRQRPGTFSDWMRPSDARPGGVGAAGLAGQQTLDSPDREKRRRTTGERKSGRMDSKTPADSVPKTWSDYALAYALGQMDVSDPPFPPVAAQQIGPSPYDVAHFPAPLDLAPTSAIRNRLIEHLDLLGRNRRFSSDTLSSSHGMPSDSRRGSRTAVGGGANAYPSSISRSLIGDTALRALLSRALYAPMGTPALFKPAPKAAMITLFPPSSEPTAPVTILASLNLPHNLSIPLSHAIDAHVLLNGERGLVVPDTERDWRWRGNDLVCSRSFTMPGSPYNPSSSDDKSLGIRFYAAMPIFAPSMPELASFEEEAGGRIAIGTIAVLDDWPRLAKFGSTERAQLRSLASEVTREIERFLFERGDVARLSAEDVSMTPSPPLPSLPPPIPDIRESFDDEAGAFVPARVPTALSSRAHDADPLSQQCASLAKALDLSLVYIVKLDLSHCPPPPATTGLTDLELVAAHNLPEDSHASFDPALHLRALRAPEGGLLFRSPAESGGKFASGVLLPIAEMPGDPTDGGAQGWVLAGYTVERERKWGSREMATFEKTRATFMPLLARGSRMSMSTDEA</sequence>
<gene>
    <name evidence="2" type="ORF">C6P46_002613</name>
</gene>
<evidence type="ECO:0000313" key="2">
    <source>
        <dbReference type="EMBL" id="KAG0667201.1"/>
    </source>
</evidence>
<feature type="compositionally biased region" description="Polar residues" evidence="1">
    <location>
        <begin position="92"/>
        <end position="101"/>
    </location>
</feature>
<dbReference type="PANTHER" id="PTHR43102">
    <property type="entry name" value="SLR1143 PROTEIN"/>
    <property type="match status" value="1"/>
</dbReference>